<reference evidence="2" key="2">
    <citation type="submission" date="2018-02" db="UniProtKB">
        <authorList>
            <consortium name="EnsemblPlants"/>
        </authorList>
    </citation>
    <scope>IDENTIFICATION</scope>
    <source>
        <strain evidence="2">Williams 82</strain>
    </source>
</reference>
<reference evidence="1" key="3">
    <citation type="submission" date="2018-07" db="EMBL/GenBank/DDBJ databases">
        <title>WGS assembly of Glycine max.</title>
        <authorList>
            <person name="Schmutz J."/>
            <person name="Cannon S."/>
            <person name="Schlueter J."/>
            <person name="Ma J."/>
            <person name="Mitros T."/>
            <person name="Nelson W."/>
            <person name="Hyten D."/>
            <person name="Song Q."/>
            <person name="Thelen J."/>
            <person name="Cheng J."/>
            <person name="Xu D."/>
            <person name="Hellsten U."/>
            <person name="May G."/>
            <person name="Yu Y."/>
            <person name="Sakurai T."/>
            <person name="Umezawa T."/>
            <person name="Bhattacharyya M."/>
            <person name="Sandhu D."/>
            <person name="Valliyodan B."/>
            <person name="Lindquist E."/>
            <person name="Peto M."/>
            <person name="Grant D."/>
            <person name="Shu S."/>
            <person name="Goodstein D."/>
            <person name="Barry K."/>
            <person name="Futrell-Griggs M."/>
            <person name="Abernathy B."/>
            <person name="Du J."/>
            <person name="Tian Z."/>
            <person name="Zhu L."/>
            <person name="Gill N."/>
            <person name="Joshi T."/>
            <person name="Libault M."/>
            <person name="Sethuraman A."/>
            <person name="Zhang X."/>
            <person name="Shinozaki K."/>
            <person name="Nguyen H."/>
            <person name="Wing R."/>
            <person name="Cregan P."/>
            <person name="Specht J."/>
            <person name="Grimwood J."/>
            <person name="Rokhsar D."/>
            <person name="Stacey G."/>
            <person name="Shoemaker R."/>
            <person name="Jackson S."/>
        </authorList>
    </citation>
    <scope>NUCLEOTIDE SEQUENCE</scope>
    <source>
        <tissue evidence="1">Callus</tissue>
    </source>
</reference>
<sequence length="102" mass="12115">MLSISFVRSLNPLDHTRGLEGFIGLGCLDYVNSPLYGFSMLSRRIFYFAVVSHVDLRIDVLKRFELYIDPKKIIEHLINQCRKILQLLEFWNLRQYMVHIVQ</sequence>
<evidence type="ECO:0000313" key="2">
    <source>
        <dbReference type="EnsemblPlants" id="KRH16169"/>
    </source>
</evidence>
<organism evidence="1">
    <name type="scientific">Glycine max</name>
    <name type="common">Soybean</name>
    <name type="synonym">Glycine hispida</name>
    <dbReference type="NCBI Taxonomy" id="3847"/>
    <lineage>
        <taxon>Eukaryota</taxon>
        <taxon>Viridiplantae</taxon>
        <taxon>Streptophyta</taxon>
        <taxon>Embryophyta</taxon>
        <taxon>Tracheophyta</taxon>
        <taxon>Spermatophyta</taxon>
        <taxon>Magnoliopsida</taxon>
        <taxon>eudicotyledons</taxon>
        <taxon>Gunneridae</taxon>
        <taxon>Pentapetalae</taxon>
        <taxon>rosids</taxon>
        <taxon>fabids</taxon>
        <taxon>Fabales</taxon>
        <taxon>Fabaceae</taxon>
        <taxon>Papilionoideae</taxon>
        <taxon>50 kb inversion clade</taxon>
        <taxon>NPAAA clade</taxon>
        <taxon>indigoferoid/millettioid clade</taxon>
        <taxon>Phaseoleae</taxon>
        <taxon>Glycine</taxon>
        <taxon>Glycine subgen. Soja</taxon>
    </lineage>
</organism>
<gene>
    <name evidence="1" type="ORF">GLYMA_14G137300</name>
</gene>
<dbReference type="Gramene" id="KRH16169">
    <property type="protein sequence ID" value="KRH16169"/>
    <property type="gene ID" value="GLYMA_14G137300"/>
</dbReference>
<reference evidence="1 2" key="1">
    <citation type="journal article" date="2010" name="Nature">
        <title>Genome sequence of the palaeopolyploid soybean.</title>
        <authorList>
            <person name="Schmutz J."/>
            <person name="Cannon S.B."/>
            <person name="Schlueter J."/>
            <person name="Ma J."/>
            <person name="Mitros T."/>
            <person name="Nelson W."/>
            <person name="Hyten D.L."/>
            <person name="Song Q."/>
            <person name="Thelen J.J."/>
            <person name="Cheng J."/>
            <person name="Xu D."/>
            <person name="Hellsten U."/>
            <person name="May G.D."/>
            <person name="Yu Y."/>
            <person name="Sakurai T."/>
            <person name="Umezawa T."/>
            <person name="Bhattacharyya M.K."/>
            <person name="Sandhu D."/>
            <person name="Valliyodan B."/>
            <person name="Lindquist E."/>
            <person name="Peto M."/>
            <person name="Grant D."/>
            <person name="Shu S."/>
            <person name="Goodstein D."/>
            <person name="Barry K."/>
            <person name="Futrell-Griggs M."/>
            <person name="Abernathy B."/>
            <person name="Du J."/>
            <person name="Tian Z."/>
            <person name="Zhu L."/>
            <person name="Gill N."/>
            <person name="Joshi T."/>
            <person name="Libault M."/>
            <person name="Sethuraman A."/>
            <person name="Zhang X.-C."/>
            <person name="Shinozaki K."/>
            <person name="Nguyen H.T."/>
            <person name="Wing R.A."/>
            <person name="Cregan P."/>
            <person name="Specht J."/>
            <person name="Grimwood J."/>
            <person name="Rokhsar D."/>
            <person name="Stacey G."/>
            <person name="Shoemaker R.C."/>
            <person name="Jackson S.A."/>
        </authorList>
    </citation>
    <scope>NUCLEOTIDE SEQUENCE [LARGE SCALE GENOMIC DNA]</scope>
    <source>
        <strain evidence="2">cv. Williams 82</strain>
        <tissue evidence="1">Callus</tissue>
    </source>
</reference>
<evidence type="ECO:0000313" key="3">
    <source>
        <dbReference type="Proteomes" id="UP000008827"/>
    </source>
</evidence>
<dbReference type="EnsemblPlants" id="KRH16169">
    <property type="protein sequence ID" value="KRH16169"/>
    <property type="gene ID" value="GLYMA_14G137300"/>
</dbReference>
<dbReference type="Proteomes" id="UP000008827">
    <property type="component" value="Chromosome 14"/>
</dbReference>
<accession>A0A0R0GM43</accession>
<evidence type="ECO:0000313" key="1">
    <source>
        <dbReference type="EMBL" id="KRH16169.1"/>
    </source>
</evidence>
<dbReference type="InParanoid" id="A0A0R0GM43"/>
<keyword evidence="3" id="KW-1185">Reference proteome</keyword>
<dbReference type="EMBL" id="CM000847">
    <property type="protein sequence ID" value="KRH16169.1"/>
    <property type="molecule type" value="Genomic_DNA"/>
</dbReference>
<protein>
    <submittedName>
        <fullName evidence="1 2">Uncharacterized protein</fullName>
    </submittedName>
</protein>
<proteinExistence type="predicted"/>
<dbReference type="AlphaFoldDB" id="A0A0R0GM43"/>
<name>A0A0R0GM43_SOYBN</name>